<accession>A0A1M5LZF3</accession>
<reference evidence="2 3" key="1">
    <citation type="submission" date="2016-11" db="EMBL/GenBank/DDBJ databases">
        <authorList>
            <person name="Jaros S."/>
            <person name="Januszkiewicz K."/>
            <person name="Wedrychowicz H."/>
        </authorList>
    </citation>
    <scope>NUCLEOTIDE SEQUENCE [LARGE SCALE GENOMIC DNA]</scope>
    <source>
        <strain evidence="2 3">IBRC-M 10683</strain>
    </source>
</reference>
<dbReference type="Pfam" id="PF03167">
    <property type="entry name" value="UDG"/>
    <property type="match status" value="1"/>
</dbReference>
<gene>
    <name evidence="2" type="ORF">SAMN05216225_105214</name>
</gene>
<dbReference type="CDD" id="cd10032">
    <property type="entry name" value="UDG-F6_HDG"/>
    <property type="match status" value="1"/>
</dbReference>
<dbReference type="AlphaFoldDB" id="A0A1M5LZF3"/>
<dbReference type="SMART" id="SM00986">
    <property type="entry name" value="UDG"/>
    <property type="match status" value="1"/>
</dbReference>
<evidence type="ECO:0000313" key="2">
    <source>
        <dbReference type="EMBL" id="SHG70401.1"/>
    </source>
</evidence>
<proteinExistence type="predicted"/>
<dbReference type="OrthoDB" id="9799921at2"/>
<organism evidence="2 3">
    <name type="scientific">Ornithinibacillus halophilus</name>
    <dbReference type="NCBI Taxonomy" id="930117"/>
    <lineage>
        <taxon>Bacteria</taxon>
        <taxon>Bacillati</taxon>
        <taxon>Bacillota</taxon>
        <taxon>Bacilli</taxon>
        <taxon>Bacillales</taxon>
        <taxon>Bacillaceae</taxon>
        <taxon>Ornithinibacillus</taxon>
    </lineage>
</organism>
<keyword evidence="3" id="KW-1185">Reference proteome</keyword>
<dbReference type="EMBL" id="FQVW01000052">
    <property type="protein sequence ID" value="SHG70401.1"/>
    <property type="molecule type" value="Genomic_DNA"/>
</dbReference>
<protein>
    <submittedName>
        <fullName evidence="2">G/U mismatch-specific uracil-DNA glycosylase</fullName>
    </submittedName>
</protein>
<dbReference type="Gene3D" id="3.40.470.10">
    <property type="entry name" value="Uracil-DNA glycosylase-like domain"/>
    <property type="match status" value="1"/>
</dbReference>
<evidence type="ECO:0000259" key="1">
    <source>
        <dbReference type="SMART" id="SM00986"/>
    </source>
</evidence>
<dbReference type="InterPro" id="IPR036895">
    <property type="entry name" value="Uracil-DNA_glycosylase-like_sf"/>
</dbReference>
<feature type="domain" description="Uracil-DNA glycosylase-like" evidence="1">
    <location>
        <begin position="9"/>
        <end position="162"/>
    </location>
</feature>
<sequence>MSDKLIGLPPVTPEYPKVLILGSMPSVLSLKNQEYYGNPRNHFWKILAELFQVDSPNSYREKMQLVHEHHIALWDAIGACYREGSLDTNITNEEPNDIAGIIEKYPTIRLIACNGTKAYQTFAKYKPNDLSVDTIKLPSSSPIPGKYNKTFEEKVASWRRLLVYL</sequence>
<dbReference type="Proteomes" id="UP000183988">
    <property type="component" value="Unassembled WGS sequence"/>
</dbReference>
<dbReference type="InterPro" id="IPR005122">
    <property type="entry name" value="Uracil-DNA_glycosylase-like"/>
</dbReference>
<dbReference type="SUPFAM" id="SSF52141">
    <property type="entry name" value="Uracil-DNA glycosylase-like"/>
    <property type="match status" value="1"/>
</dbReference>
<dbReference type="InterPro" id="IPR026353">
    <property type="entry name" value="Hypoxan-DNA_Glyclase"/>
</dbReference>
<name>A0A1M5LZF3_9BACI</name>
<dbReference type="SMART" id="SM00987">
    <property type="entry name" value="UreE_C"/>
    <property type="match status" value="1"/>
</dbReference>
<dbReference type="STRING" id="930117.SAMN05216225_105214"/>
<dbReference type="NCBIfam" id="TIGR04274">
    <property type="entry name" value="hypoxanDNAglyco"/>
    <property type="match status" value="1"/>
</dbReference>
<evidence type="ECO:0000313" key="3">
    <source>
        <dbReference type="Proteomes" id="UP000183988"/>
    </source>
</evidence>
<dbReference type="RefSeq" id="WP_072891743.1">
    <property type="nucleotide sequence ID" value="NZ_FQVW01000052.1"/>
</dbReference>